<dbReference type="AlphaFoldDB" id="A0A699VIR9"/>
<evidence type="ECO:0000256" key="1">
    <source>
        <dbReference type="SAM" id="MobiDB-lite"/>
    </source>
</evidence>
<proteinExistence type="predicted"/>
<gene>
    <name evidence="2" type="ORF">Tci_903603</name>
</gene>
<evidence type="ECO:0000313" key="2">
    <source>
        <dbReference type="EMBL" id="GFD31634.1"/>
    </source>
</evidence>
<organism evidence="2">
    <name type="scientific">Tanacetum cinerariifolium</name>
    <name type="common">Dalmatian daisy</name>
    <name type="synonym">Chrysanthemum cinerariifolium</name>
    <dbReference type="NCBI Taxonomy" id="118510"/>
    <lineage>
        <taxon>Eukaryota</taxon>
        <taxon>Viridiplantae</taxon>
        <taxon>Streptophyta</taxon>
        <taxon>Embryophyta</taxon>
        <taxon>Tracheophyta</taxon>
        <taxon>Spermatophyta</taxon>
        <taxon>Magnoliopsida</taxon>
        <taxon>eudicotyledons</taxon>
        <taxon>Gunneridae</taxon>
        <taxon>Pentapetalae</taxon>
        <taxon>asterids</taxon>
        <taxon>campanulids</taxon>
        <taxon>Asterales</taxon>
        <taxon>Asteraceae</taxon>
        <taxon>Asteroideae</taxon>
        <taxon>Anthemideae</taxon>
        <taxon>Anthemidinae</taxon>
        <taxon>Tanacetum</taxon>
    </lineage>
</organism>
<name>A0A699VIR9_TANCI</name>
<protein>
    <submittedName>
        <fullName evidence="2">Uncharacterized protein</fullName>
    </submittedName>
</protein>
<feature type="compositionally biased region" description="Basic and acidic residues" evidence="1">
    <location>
        <begin position="78"/>
        <end position="87"/>
    </location>
</feature>
<reference evidence="2" key="1">
    <citation type="journal article" date="2019" name="Sci. Rep.">
        <title>Draft genome of Tanacetum cinerariifolium, the natural source of mosquito coil.</title>
        <authorList>
            <person name="Yamashiro T."/>
            <person name="Shiraishi A."/>
            <person name="Satake H."/>
            <person name="Nakayama K."/>
        </authorList>
    </citation>
    <scope>NUCLEOTIDE SEQUENCE</scope>
</reference>
<feature type="non-terminal residue" evidence="2">
    <location>
        <position position="1"/>
    </location>
</feature>
<comment type="caution">
    <text evidence="2">The sequence shown here is derived from an EMBL/GenBank/DDBJ whole genome shotgun (WGS) entry which is preliminary data.</text>
</comment>
<feature type="region of interest" description="Disordered" evidence="1">
    <location>
        <begin position="67"/>
        <end position="87"/>
    </location>
</feature>
<sequence length="87" mass="9985">ENRVLKELKSVYSKVDYDEPVMEMEKSSKQGRKIADIDADVEINLEKAQAEAYNLDLDHQEKVLSMIDANDEEPVDIEESKSKGERN</sequence>
<accession>A0A699VIR9</accession>
<dbReference type="EMBL" id="BKCJ011416045">
    <property type="protein sequence ID" value="GFD31634.1"/>
    <property type="molecule type" value="Genomic_DNA"/>
</dbReference>